<dbReference type="Proteomes" id="UP000002166">
    <property type="component" value="Chromosome"/>
</dbReference>
<dbReference type="EMBL" id="DQ489736">
    <property type="protein sequence ID" value="ACA82650.1"/>
    <property type="molecule type" value="Genomic_DNA"/>
</dbReference>
<dbReference type="STRING" id="349519.LCK_00818"/>
<feature type="domain" description="HTH tetR-type" evidence="3">
    <location>
        <begin position="15"/>
        <end position="75"/>
    </location>
</feature>
<dbReference type="SUPFAM" id="SSF46689">
    <property type="entry name" value="Homeodomain-like"/>
    <property type="match status" value="1"/>
</dbReference>
<sequence>MCYNNAMADKRRRGDQLENTIYETTLRILERDGYNKTSFAQIAREAKTSRTVLYRRWDSVFELVHDAITANEFSEPPYDIAINTGSLRSDLIALGHYYENYGSHVNNEFVRASVQEFSQGSLLAKRLMSQVRRSNLATMAKISNHAIENQELDQAPSEQVQLLLFEILRYHSILVNNATGPDIPTLVDEIILPAFYAGGKL</sequence>
<protein>
    <submittedName>
        <fullName evidence="4">Transcriptional regulator</fullName>
    </submittedName>
</protein>
<feature type="DNA-binding region" description="H-T-H motif" evidence="2">
    <location>
        <begin position="38"/>
        <end position="57"/>
    </location>
</feature>
<dbReference type="GO" id="GO:0003677">
    <property type="term" value="F:DNA binding"/>
    <property type="evidence" value="ECO:0007669"/>
    <property type="project" value="UniProtKB-UniRule"/>
</dbReference>
<evidence type="ECO:0000259" key="3">
    <source>
        <dbReference type="PROSITE" id="PS50977"/>
    </source>
</evidence>
<dbReference type="KEGG" id="lci:LCK_00818"/>
<keyword evidence="1 2" id="KW-0238">DNA-binding</keyword>
<organism evidence="4 5">
    <name type="scientific">Leuconostoc citreum (strain KM20)</name>
    <dbReference type="NCBI Taxonomy" id="349519"/>
    <lineage>
        <taxon>Bacteria</taxon>
        <taxon>Bacillati</taxon>
        <taxon>Bacillota</taxon>
        <taxon>Bacilli</taxon>
        <taxon>Lactobacillales</taxon>
        <taxon>Lactobacillaceae</taxon>
        <taxon>Leuconostoc</taxon>
    </lineage>
</organism>
<dbReference type="Gene3D" id="1.10.10.60">
    <property type="entry name" value="Homeodomain-like"/>
    <property type="match status" value="1"/>
</dbReference>
<evidence type="ECO:0000256" key="1">
    <source>
        <dbReference type="ARBA" id="ARBA00023125"/>
    </source>
</evidence>
<keyword evidence="5" id="KW-1185">Reference proteome</keyword>
<evidence type="ECO:0000313" key="4">
    <source>
        <dbReference type="EMBL" id="ACA82650.1"/>
    </source>
</evidence>
<gene>
    <name evidence="4" type="ordered locus">LCK_00818</name>
</gene>
<dbReference type="eggNOG" id="COG1309">
    <property type="taxonomic scope" value="Bacteria"/>
</dbReference>
<reference evidence="4 5" key="1">
    <citation type="journal article" date="2008" name="J. Bacteriol.">
        <title>Complete genome sequence of Leuconostoc citreum KM20.</title>
        <authorList>
            <person name="Kim J.F."/>
            <person name="Jeong H."/>
            <person name="Lee J.-S."/>
            <person name="Choi S.-H."/>
            <person name="Ha M."/>
            <person name="Hur C.-G."/>
            <person name="Kim J.-S."/>
            <person name="Lee S."/>
            <person name="Park H.-S."/>
            <person name="Park Y.-H."/>
            <person name="Oh T.K."/>
        </authorList>
    </citation>
    <scope>NUCLEOTIDE SEQUENCE [LARGE SCALE GENOMIC DNA]</scope>
    <source>
        <strain evidence="4 5">KM20</strain>
    </source>
</reference>
<evidence type="ECO:0000313" key="5">
    <source>
        <dbReference type="Proteomes" id="UP000002166"/>
    </source>
</evidence>
<evidence type="ECO:0000256" key="2">
    <source>
        <dbReference type="PROSITE-ProRule" id="PRU00335"/>
    </source>
</evidence>
<dbReference type="HOGENOM" id="CLU_069356_25_3_9"/>
<dbReference type="Gene3D" id="1.10.357.10">
    <property type="entry name" value="Tetracycline Repressor, domain 2"/>
    <property type="match status" value="1"/>
</dbReference>
<proteinExistence type="predicted"/>
<accession>B1MYP8</accession>
<dbReference type="Pfam" id="PF00440">
    <property type="entry name" value="TetR_N"/>
    <property type="match status" value="1"/>
</dbReference>
<name>B1MYP8_LEUCK</name>
<dbReference type="PROSITE" id="PS50977">
    <property type="entry name" value="HTH_TETR_2"/>
    <property type="match status" value="1"/>
</dbReference>
<dbReference type="AlphaFoldDB" id="B1MYP8"/>
<dbReference type="InterPro" id="IPR001647">
    <property type="entry name" value="HTH_TetR"/>
</dbReference>
<dbReference type="InterPro" id="IPR009057">
    <property type="entry name" value="Homeodomain-like_sf"/>
</dbReference>